<protein>
    <submittedName>
        <fullName evidence="1">Uncharacterized protein</fullName>
    </submittedName>
</protein>
<proteinExistence type="predicted"/>
<evidence type="ECO:0000313" key="1">
    <source>
        <dbReference type="EMBL" id="WAR14149.1"/>
    </source>
</evidence>
<evidence type="ECO:0000313" key="2">
    <source>
        <dbReference type="Proteomes" id="UP001164746"/>
    </source>
</evidence>
<sequence>MAKTLSSTLHTLWSIFKGKLQTAIVSHTLHKMKSYKQQNLWITEEIKKLLKKKPRLYIKAKKHFQNECKKKIRRTEWDHINKKDYIGITPLRRQGNLVTDCKAKAEILVEQFQSVFTKDQGHRFHQPINEFLLICHQYILE</sequence>
<dbReference type="Proteomes" id="UP001164746">
    <property type="component" value="Chromosome 9"/>
</dbReference>
<name>A0ABY7F087_MYAAR</name>
<dbReference type="EMBL" id="CP111020">
    <property type="protein sequence ID" value="WAR14149.1"/>
    <property type="molecule type" value="Genomic_DNA"/>
</dbReference>
<gene>
    <name evidence="1" type="ORF">MAR_004254</name>
</gene>
<organism evidence="1 2">
    <name type="scientific">Mya arenaria</name>
    <name type="common">Soft-shell clam</name>
    <dbReference type="NCBI Taxonomy" id="6604"/>
    <lineage>
        <taxon>Eukaryota</taxon>
        <taxon>Metazoa</taxon>
        <taxon>Spiralia</taxon>
        <taxon>Lophotrochozoa</taxon>
        <taxon>Mollusca</taxon>
        <taxon>Bivalvia</taxon>
        <taxon>Autobranchia</taxon>
        <taxon>Heteroconchia</taxon>
        <taxon>Euheterodonta</taxon>
        <taxon>Imparidentia</taxon>
        <taxon>Neoheterodontei</taxon>
        <taxon>Myida</taxon>
        <taxon>Myoidea</taxon>
        <taxon>Myidae</taxon>
        <taxon>Mya</taxon>
    </lineage>
</organism>
<reference evidence="1" key="1">
    <citation type="submission" date="2022-11" db="EMBL/GenBank/DDBJ databases">
        <title>Centuries of genome instability and evolution in soft-shell clam transmissible cancer (bioRxiv).</title>
        <authorList>
            <person name="Hart S.F.M."/>
            <person name="Yonemitsu M.A."/>
            <person name="Giersch R.M."/>
            <person name="Beal B.F."/>
            <person name="Arriagada G."/>
            <person name="Davis B.W."/>
            <person name="Ostrander E.A."/>
            <person name="Goff S.P."/>
            <person name="Metzger M.J."/>
        </authorList>
    </citation>
    <scope>NUCLEOTIDE SEQUENCE</scope>
    <source>
        <strain evidence="1">MELC-2E11</strain>
        <tissue evidence="1">Siphon/mantle</tissue>
    </source>
</reference>
<accession>A0ABY7F087</accession>
<keyword evidence="2" id="KW-1185">Reference proteome</keyword>